<evidence type="ECO:0000313" key="3">
    <source>
        <dbReference type="EMBL" id="KYC66417.1"/>
    </source>
</evidence>
<evidence type="ECO:0000256" key="2">
    <source>
        <dbReference type="SAM" id="SignalP"/>
    </source>
</evidence>
<dbReference type="GeneID" id="29815182"/>
<feature type="chain" id="PRO_5010449707" evidence="2">
    <location>
        <begin position="26"/>
        <end position="258"/>
    </location>
</feature>
<sequence length="258" mass="28927">MTRPIFRHACTIFVMLPILLNGCSASHSGNQVKHEIQPNHTKAKENSQAASLSLDQMMMTEASKDEQQTPLDTVTHVVKWKFSDEKDVVPSKKNILWETHLGSEAVVATKVPKLKDSRLNLFALSFHDGKWGIKNVTDAPIDRLEDHVKGLTLPMQKYAVITSDFDGKSIWNITDGKRTVMIALYPQFSFSMPEGTKTIPFKGDEAFVNTRSKTQSLFYYFDQEKLIWIYGDLSESEIIKLANSLPSAGSPSFPEASS</sequence>
<accession>A0A150K5I7</accession>
<dbReference type="OMA" id="NILWETH"/>
<proteinExistence type="predicted"/>
<name>A0A150K5I7_HEYCO</name>
<dbReference type="EMBL" id="LQYG01000008">
    <property type="protein sequence ID" value="KYC66417.1"/>
    <property type="molecule type" value="Genomic_DNA"/>
</dbReference>
<organism evidence="3 4">
    <name type="scientific">Heyndrickxia coagulans</name>
    <name type="common">Weizmannia coagulans</name>
    <dbReference type="NCBI Taxonomy" id="1398"/>
    <lineage>
        <taxon>Bacteria</taxon>
        <taxon>Bacillati</taxon>
        <taxon>Bacillota</taxon>
        <taxon>Bacilli</taxon>
        <taxon>Bacillales</taxon>
        <taxon>Bacillaceae</taxon>
        <taxon>Heyndrickxia</taxon>
    </lineage>
</organism>
<dbReference type="RefSeq" id="WP_013859952.1">
    <property type="nucleotide sequence ID" value="NZ_CABJCT010000002.1"/>
</dbReference>
<evidence type="ECO:0000256" key="1">
    <source>
        <dbReference type="SAM" id="MobiDB-lite"/>
    </source>
</evidence>
<dbReference type="PATRIC" id="fig|1398.24.peg.1707"/>
<comment type="caution">
    <text evidence="3">The sequence shown here is derived from an EMBL/GenBank/DDBJ whole genome shotgun (WGS) entry which is preliminary data.</text>
</comment>
<feature type="region of interest" description="Disordered" evidence="1">
    <location>
        <begin position="29"/>
        <end position="50"/>
    </location>
</feature>
<keyword evidence="2" id="KW-0732">Signal</keyword>
<feature type="compositionally biased region" description="Basic and acidic residues" evidence="1">
    <location>
        <begin position="32"/>
        <end position="45"/>
    </location>
</feature>
<reference evidence="3 4" key="1">
    <citation type="submission" date="2016-01" db="EMBL/GenBank/DDBJ databases">
        <title>Genome Sequences of Twelve Sporeforming Bacillus Species Isolated from Foods.</title>
        <authorList>
            <person name="Berendsen E.M."/>
            <person name="Wells-Bennik M.H."/>
            <person name="Krawcyk A.O."/>
            <person name="De Jong A."/>
            <person name="Holsappel S."/>
            <person name="Eijlander R.T."/>
            <person name="Kuipers O.P."/>
        </authorList>
    </citation>
    <scope>NUCLEOTIDE SEQUENCE [LARGE SCALE GENOMIC DNA]</scope>
    <source>
        <strain evidence="3 4">B4098</strain>
    </source>
</reference>
<dbReference type="Proteomes" id="UP000075288">
    <property type="component" value="Unassembled WGS sequence"/>
</dbReference>
<evidence type="ECO:0000313" key="4">
    <source>
        <dbReference type="Proteomes" id="UP000075288"/>
    </source>
</evidence>
<dbReference type="AlphaFoldDB" id="A0A150K5I7"/>
<protein>
    <submittedName>
        <fullName evidence="3">Uncharacterized protein</fullName>
    </submittedName>
</protein>
<gene>
    <name evidence="3" type="ORF">B4098_2504</name>
</gene>
<feature type="signal peptide" evidence="2">
    <location>
        <begin position="1"/>
        <end position="25"/>
    </location>
</feature>